<dbReference type="KEGG" id="qsa:O6P43_013009"/>
<evidence type="ECO:0000256" key="1">
    <source>
        <dbReference type="SAM" id="Phobius"/>
    </source>
</evidence>
<feature type="transmembrane region" description="Helical" evidence="1">
    <location>
        <begin position="50"/>
        <end position="69"/>
    </location>
</feature>
<proteinExistence type="predicted"/>
<organism evidence="2 3">
    <name type="scientific">Quillaja saponaria</name>
    <name type="common">Soap bark tree</name>
    <dbReference type="NCBI Taxonomy" id="32244"/>
    <lineage>
        <taxon>Eukaryota</taxon>
        <taxon>Viridiplantae</taxon>
        <taxon>Streptophyta</taxon>
        <taxon>Embryophyta</taxon>
        <taxon>Tracheophyta</taxon>
        <taxon>Spermatophyta</taxon>
        <taxon>Magnoliopsida</taxon>
        <taxon>eudicotyledons</taxon>
        <taxon>Gunneridae</taxon>
        <taxon>Pentapetalae</taxon>
        <taxon>rosids</taxon>
        <taxon>fabids</taxon>
        <taxon>Fabales</taxon>
        <taxon>Quillajaceae</taxon>
        <taxon>Quillaja</taxon>
    </lineage>
</organism>
<evidence type="ECO:0000313" key="2">
    <source>
        <dbReference type="EMBL" id="KAJ7968986.1"/>
    </source>
</evidence>
<evidence type="ECO:0000313" key="3">
    <source>
        <dbReference type="Proteomes" id="UP001163823"/>
    </source>
</evidence>
<dbReference type="PANTHER" id="PTHR36063:SF3">
    <property type="entry name" value="PROTEIN, PUTATIVE-RELATED"/>
    <property type="match status" value="1"/>
</dbReference>
<keyword evidence="1 2" id="KW-0812">Transmembrane</keyword>
<dbReference type="EMBL" id="JARAOO010000005">
    <property type="protein sequence ID" value="KAJ7968986.1"/>
    <property type="molecule type" value="Genomic_DNA"/>
</dbReference>
<sequence length="72" mass="8682">MVKELKYMRNYYEVAPSLLITHERCSDFPKLEPIIEEGSEFSFEVQGRRVLFLLPLFVSFFSYFFLYRLTTV</sequence>
<keyword evidence="1" id="KW-1133">Transmembrane helix</keyword>
<gene>
    <name evidence="2" type="ORF">O6P43_013009</name>
</gene>
<keyword evidence="1" id="KW-0472">Membrane</keyword>
<dbReference type="AlphaFoldDB" id="A0AAD7M4R2"/>
<keyword evidence="3" id="KW-1185">Reference proteome</keyword>
<accession>A0AAD7M4R2</accession>
<protein>
    <submittedName>
        <fullName evidence="2">Transmembrane protein</fullName>
    </submittedName>
</protein>
<name>A0AAD7M4R2_QUISA</name>
<dbReference type="Proteomes" id="UP001163823">
    <property type="component" value="Chromosome 5"/>
</dbReference>
<dbReference type="PANTHER" id="PTHR36063">
    <property type="entry name" value="ARABIDOPSIS THALIANA GENOMIC DNA, CHROMOSOME 5, P1 CLONE:MOK16"/>
    <property type="match status" value="1"/>
</dbReference>
<reference evidence="2" key="1">
    <citation type="journal article" date="2023" name="Science">
        <title>Elucidation of the pathway for biosynthesis of saponin adjuvants from the soapbark tree.</title>
        <authorList>
            <person name="Reed J."/>
            <person name="Orme A."/>
            <person name="El-Demerdash A."/>
            <person name="Owen C."/>
            <person name="Martin L.B.B."/>
            <person name="Misra R.C."/>
            <person name="Kikuchi S."/>
            <person name="Rejzek M."/>
            <person name="Martin A.C."/>
            <person name="Harkess A."/>
            <person name="Leebens-Mack J."/>
            <person name="Louveau T."/>
            <person name="Stephenson M.J."/>
            <person name="Osbourn A."/>
        </authorList>
    </citation>
    <scope>NUCLEOTIDE SEQUENCE</scope>
    <source>
        <strain evidence="2">S10</strain>
    </source>
</reference>
<comment type="caution">
    <text evidence="2">The sequence shown here is derived from an EMBL/GenBank/DDBJ whole genome shotgun (WGS) entry which is preliminary data.</text>
</comment>